<keyword evidence="2" id="KW-1185">Reference proteome</keyword>
<dbReference type="Proteomes" id="UP001148629">
    <property type="component" value="Unassembled WGS sequence"/>
</dbReference>
<proteinExistence type="predicted"/>
<sequence>MGRYRVIGGLAVAGDKRKRLFPDFNLTTSFPQLNSLSIQWLLVSFQMEGDSTKFKGLKACTTCAGAKVRCDMVVGQRRCKRCDRLDKECNIQPRGSHSRKSGARNYGREDLLRLESKFDSVAQLLSSSTSPLPPSNAAAVDNSPGHTSNSRSPPTSDSPLLSLFTQPLSAEAQVLAYQFFELYHREMMPLFPFVWISLEESPEKLLRERPVLYMAIMVVACQRDIDVQQELAQRWREEVGRRIWVQGEKSLGLLQGVLVYLAWHQTHLLLGTQLSNLMHTAMALVTELELDKEPSSNTKISPGGIDDFTRSQLPQLVRTHDERRCLLGVFWLSSILSICVRNVKAMPWRPAISESCLVLQQETQFATDSYLIELVRIQQVASTINATLYNDLDNTEINVSSTMLMSVSHLEKEIQKLGASLAQGLPQQGLLMMSYYLLQIFLYKVGMDDRLTQALEPAAINPSPYAMRCSNILVSCLNAVKSLLESFLNLSNSVILSIPYPHWIPMGHAILIFSRLLVTNHSYWDPSILTDLPDFTATLDRVSLKIDATINEGMQLLPPRHLPPMFKKLRERLVNIYKRVEESSKPSAQATGAVSVPAPSGMFEPGSMMMDEQTEALLFSFFTDGGLM</sequence>
<reference evidence="1" key="1">
    <citation type="submission" date="2022-08" db="EMBL/GenBank/DDBJ databases">
        <title>Genome Sequence of Fusarium decemcellulare.</title>
        <authorList>
            <person name="Buettner E."/>
        </authorList>
    </citation>
    <scope>NUCLEOTIDE SEQUENCE</scope>
    <source>
        <strain evidence="1">Babe19</strain>
    </source>
</reference>
<evidence type="ECO:0000313" key="2">
    <source>
        <dbReference type="Proteomes" id="UP001148629"/>
    </source>
</evidence>
<gene>
    <name evidence="1" type="ORF">NM208_g1552</name>
</gene>
<organism evidence="1 2">
    <name type="scientific">Fusarium decemcellulare</name>
    <dbReference type="NCBI Taxonomy" id="57161"/>
    <lineage>
        <taxon>Eukaryota</taxon>
        <taxon>Fungi</taxon>
        <taxon>Dikarya</taxon>
        <taxon>Ascomycota</taxon>
        <taxon>Pezizomycotina</taxon>
        <taxon>Sordariomycetes</taxon>
        <taxon>Hypocreomycetidae</taxon>
        <taxon>Hypocreales</taxon>
        <taxon>Nectriaceae</taxon>
        <taxon>Fusarium</taxon>
        <taxon>Fusarium decemcellulare species complex</taxon>
    </lineage>
</organism>
<name>A0ACC1SVM9_9HYPO</name>
<dbReference type="EMBL" id="JANRMS010000082">
    <property type="protein sequence ID" value="KAJ3547350.1"/>
    <property type="molecule type" value="Genomic_DNA"/>
</dbReference>
<accession>A0ACC1SVM9</accession>
<protein>
    <submittedName>
        <fullName evidence="1">Uncharacterized protein</fullName>
    </submittedName>
</protein>
<comment type="caution">
    <text evidence="1">The sequence shown here is derived from an EMBL/GenBank/DDBJ whole genome shotgun (WGS) entry which is preliminary data.</text>
</comment>
<evidence type="ECO:0000313" key="1">
    <source>
        <dbReference type="EMBL" id="KAJ3547350.1"/>
    </source>
</evidence>